<sequence>MTAFGGVFRSPKLEGVEEGDESGQRAQVVGLDLESGVVRLRATKREAPEPTPDEADD</sequence>
<gene>
    <name evidence="2" type="ORF">WCD74_01645</name>
</gene>
<dbReference type="Proteomes" id="UP001385809">
    <property type="component" value="Unassembled WGS sequence"/>
</dbReference>
<dbReference type="RefSeq" id="WP_337693071.1">
    <property type="nucleotide sequence ID" value="NZ_JBBEGN010000001.1"/>
</dbReference>
<feature type="region of interest" description="Disordered" evidence="1">
    <location>
        <begin position="1"/>
        <end position="26"/>
    </location>
</feature>
<evidence type="ECO:0000313" key="2">
    <source>
        <dbReference type="EMBL" id="MEJ2866449.1"/>
    </source>
</evidence>
<comment type="caution">
    <text evidence="2">The sequence shown here is derived from an EMBL/GenBank/DDBJ whole genome shotgun (WGS) entry which is preliminary data.</text>
</comment>
<name>A0ABU8MGM6_9PSEU</name>
<proteinExistence type="predicted"/>
<evidence type="ECO:0000256" key="1">
    <source>
        <dbReference type="SAM" id="MobiDB-lite"/>
    </source>
</evidence>
<dbReference type="EMBL" id="JBBEGN010000001">
    <property type="protein sequence ID" value="MEJ2866449.1"/>
    <property type="molecule type" value="Genomic_DNA"/>
</dbReference>
<accession>A0ABU8MGM6</accession>
<evidence type="ECO:0000313" key="3">
    <source>
        <dbReference type="Proteomes" id="UP001385809"/>
    </source>
</evidence>
<keyword evidence="3" id="KW-1185">Reference proteome</keyword>
<protein>
    <submittedName>
        <fullName evidence="2">Uncharacterized protein</fullName>
    </submittedName>
</protein>
<organism evidence="2 3">
    <name type="scientific">Actinomycetospora aurantiaca</name>
    <dbReference type="NCBI Taxonomy" id="3129233"/>
    <lineage>
        <taxon>Bacteria</taxon>
        <taxon>Bacillati</taxon>
        <taxon>Actinomycetota</taxon>
        <taxon>Actinomycetes</taxon>
        <taxon>Pseudonocardiales</taxon>
        <taxon>Pseudonocardiaceae</taxon>
        <taxon>Actinomycetospora</taxon>
    </lineage>
</organism>
<reference evidence="2 3" key="1">
    <citation type="submission" date="2024-03" db="EMBL/GenBank/DDBJ databases">
        <title>Actinomycetospora sp. OC33-EN08, a novel actinomycete isolated from wild orchid (Aerides multiflora).</title>
        <authorList>
            <person name="Suriyachadkun C."/>
        </authorList>
    </citation>
    <scope>NUCLEOTIDE SEQUENCE [LARGE SCALE GENOMIC DNA]</scope>
    <source>
        <strain evidence="2 3">OC33-EN08</strain>
    </source>
</reference>